<proteinExistence type="predicted"/>
<evidence type="ECO:0000256" key="1">
    <source>
        <dbReference type="SAM" id="SignalP"/>
    </source>
</evidence>
<evidence type="ECO:0000313" key="2">
    <source>
        <dbReference type="EMBL" id="MBW60762.1"/>
    </source>
</evidence>
<feature type="chain" id="PRO_5014947690" evidence="1">
    <location>
        <begin position="26"/>
        <end position="167"/>
    </location>
</feature>
<keyword evidence="1" id="KW-0732">Signal</keyword>
<dbReference type="AlphaFoldDB" id="A0A2M4C604"/>
<dbReference type="EMBL" id="GGFJ01011621">
    <property type="protein sequence ID" value="MBW60762.1"/>
    <property type="molecule type" value="Transcribed_RNA"/>
</dbReference>
<protein>
    <submittedName>
        <fullName evidence="2">Putative secreted protein</fullName>
    </submittedName>
</protein>
<name>A0A2M4C604_9DIPT</name>
<organism evidence="2">
    <name type="scientific">Anopheles marajoara</name>
    <dbReference type="NCBI Taxonomy" id="58244"/>
    <lineage>
        <taxon>Eukaryota</taxon>
        <taxon>Metazoa</taxon>
        <taxon>Ecdysozoa</taxon>
        <taxon>Arthropoda</taxon>
        <taxon>Hexapoda</taxon>
        <taxon>Insecta</taxon>
        <taxon>Pterygota</taxon>
        <taxon>Neoptera</taxon>
        <taxon>Endopterygota</taxon>
        <taxon>Diptera</taxon>
        <taxon>Nematocera</taxon>
        <taxon>Culicoidea</taxon>
        <taxon>Culicidae</taxon>
        <taxon>Anophelinae</taxon>
        <taxon>Anopheles</taxon>
    </lineage>
</organism>
<feature type="signal peptide" evidence="1">
    <location>
        <begin position="1"/>
        <end position="25"/>
    </location>
</feature>
<accession>A0A2M4C604</accession>
<sequence length="167" mass="18525">MHFQRSLKAFWTSTLTATTTGTVVATVTGRGRSRRGGTVVAARTAGRRVHHPRPARSHQFHLDVGRSRHFRVLVFPTVVVRFNGHLGLQHYTLQFRCLLMMMVMVVCAGVSVDSSTDISTCTNSPIATCTTITSTTHWSGTTNISYHADVGMMMIRYVRLLVYRGNG</sequence>
<reference evidence="2" key="1">
    <citation type="submission" date="2018-01" db="EMBL/GenBank/DDBJ databases">
        <title>An insight into the sialome of Amazonian anophelines.</title>
        <authorList>
            <person name="Ribeiro J.M."/>
            <person name="Scarpassa V."/>
            <person name="Calvo E."/>
        </authorList>
    </citation>
    <scope>NUCLEOTIDE SEQUENCE</scope>
    <source>
        <tissue evidence="2">Salivary glands</tissue>
    </source>
</reference>